<evidence type="ECO:0000313" key="2">
    <source>
        <dbReference type="Proteomes" id="UP001062846"/>
    </source>
</evidence>
<proteinExistence type="predicted"/>
<evidence type="ECO:0000313" key="1">
    <source>
        <dbReference type="EMBL" id="KAI8559089.1"/>
    </source>
</evidence>
<keyword evidence="2" id="KW-1185">Reference proteome</keyword>
<gene>
    <name evidence="1" type="ORF">RHMOL_Rhmol04G0147700</name>
</gene>
<protein>
    <submittedName>
        <fullName evidence="1">Uncharacterized protein</fullName>
    </submittedName>
</protein>
<accession>A0ACC0P227</accession>
<organism evidence="1 2">
    <name type="scientific">Rhododendron molle</name>
    <name type="common">Chinese azalea</name>
    <name type="synonym">Azalea mollis</name>
    <dbReference type="NCBI Taxonomy" id="49168"/>
    <lineage>
        <taxon>Eukaryota</taxon>
        <taxon>Viridiplantae</taxon>
        <taxon>Streptophyta</taxon>
        <taxon>Embryophyta</taxon>
        <taxon>Tracheophyta</taxon>
        <taxon>Spermatophyta</taxon>
        <taxon>Magnoliopsida</taxon>
        <taxon>eudicotyledons</taxon>
        <taxon>Gunneridae</taxon>
        <taxon>Pentapetalae</taxon>
        <taxon>asterids</taxon>
        <taxon>Ericales</taxon>
        <taxon>Ericaceae</taxon>
        <taxon>Ericoideae</taxon>
        <taxon>Rhodoreae</taxon>
        <taxon>Rhododendron</taxon>
    </lineage>
</organism>
<sequence length="189" mass="21078">MSKKSSSKRMFMSEIRAKWKALGDKAKQKYIEKAKLSSEAYKEQKVKVDPQEDSKISFPLVYVGLHLVSYNGEMKRLGTGYIGLIKAVLEREQLCNLGISYATRSDFMSLRKNGWVVGEFSVASYGCATALLLLQLTVISWQQLVLSLAVMVAADYYAPCLLLLSDQMASCYGVVLMADMLLRLPAVLL</sequence>
<dbReference type="Proteomes" id="UP001062846">
    <property type="component" value="Chromosome 4"/>
</dbReference>
<comment type="caution">
    <text evidence="1">The sequence shown here is derived from an EMBL/GenBank/DDBJ whole genome shotgun (WGS) entry which is preliminary data.</text>
</comment>
<name>A0ACC0P227_RHOML</name>
<dbReference type="EMBL" id="CM046391">
    <property type="protein sequence ID" value="KAI8559089.1"/>
    <property type="molecule type" value="Genomic_DNA"/>
</dbReference>
<reference evidence="1" key="1">
    <citation type="submission" date="2022-02" db="EMBL/GenBank/DDBJ databases">
        <title>Plant Genome Project.</title>
        <authorList>
            <person name="Zhang R.-G."/>
        </authorList>
    </citation>
    <scope>NUCLEOTIDE SEQUENCE</scope>
    <source>
        <strain evidence="1">AT1</strain>
    </source>
</reference>